<evidence type="ECO:0000256" key="9">
    <source>
        <dbReference type="ARBA" id="ARBA00023136"/>
    </source>
</evidence>
<dbReference type="PANTHER" id="PTHR11214:SF364">
    <property type="entry name" value="HEXOSYLTRANSFERASE"/>
    <property type="match status" value="1"/>
</dbReference>
<dbReference type="EMBL" id="JBAMIC010000010">
    <property type="protein sequence ID" value="KAK7101484.1"/>
    <property type="molecule type" value="Genomic_DNA"/>
</dbReference>
<evidence type="ECO:0000256" key="6">
    <source>
        <dbReference type="ARBA" id="ARBA00022968"/>
    </source>
</evidence>
<keyword evidence="7" id="KW-1133">Transmembrane helix</keyword>
<dbReference type="GO" id="GO:0000139">
    <property type="term" value="C:Golgi membrane"/>
    <property type="evidence" value="ECO:0007669"/>
    <property type="project" value="UniProtKB-SubCell"/>
</dbReference>
<evidence type="ECO:0000256" key="5">
    <source>
        <dbReference type="ARBA" id="ARBA00022692"/>
    </source>
</evidence>
<feature type="chain" id="PRO_5042899505" description="Hexosyltransferase" evidence="13">
    <location>
        <begin position="29"/>
        <end position="465"/>
    </location>
</feature>
<keyword evidence="3 11" id="KW-0328">Glycosyltransferase</keyword>
<comment type="subcellular location">
    <subcellularLocation>
        <location evidence="1 11">Golgi apparatus membrane</location>
        <topology evidence="1 11">Single-pass type II membrane protein</topology>
    </subcellularLocation>
</comment>
<feature type="region of interest" description="Disordered" evidence="12">
    <location>
        <begin position="32"/>
        <end position="71"/>
    </location>
</feature>
<protein>
    <recommendedName>
        <fullName evidence="11">Hexosyltransferase</fullName>
        <ecNumber evidence="11">2.4.1.-</ecNumber>
    </recommendedName>
</protein>
<dbReference type="InterPro" id="IPR002659">
    <property type="entry name" value="Glyco_trans_31"/>
</dbReference>
<keyword evidence="13" id="KW-0732">Signal</keyword>
<organism evidence="14 15">
    <name type="scientific">Littorina saxatilis</name>
    <dbReference type="NCBI Taxonomy" id="31220"/>
    <lineage>
        <taxon>Eukaryota</taxon>
        <taxon>Metazoa</taxon>
        <taxon>Spiralia</taxon>
        <taxon>Lophotrochozoa</taxon>
        <taxon>Mollusca</taxon>
        <taxon>Gastropoda</taxon>
        <taxon>Caenogastropoda</taxon>
        <taxon>Littorinimorpha</taxon>
        <taxon>Littorinoidea</taxon>
        <taxon>Littorinidae</taxon>
        <taxon>Littorina</taxon>
    </lineage>
</organism>
<reference evidence="14 15" key="1">
    <citation type="submission" date="2024-02" db="EMBL/GenBank/DDBJ databases">
        <title>Chromosome-scale genome assembly of the rough periwinkle Littorina saxatilis.</title>
        <authorList>
            <person name="De Jode A."/>
            <person name="Faria R."/>
            <person name="Formenti G."/>
            <person name="Sims Y."/>
            <person name="Smith T.P."/>
            <person name="Tracey A."/>
            <person name="Wood J.M.D."/>
            <person name="Zagrodzka Z.B."/>
            <person name="Johannesson K."/>
            <person name="Butlin R.K."/>
            <person name="Leder E.H."/>
        </authorList>
    </citation>
    <scope>NUCLEOTIDE SEQUENCE [LARGE SCALE GENOMIC DNA]</scope>
    <source>
        <strain evidence="14">Snail1</strain>
        <tissue evidence="14">Muscle</tissue>
    </source>
</reference>
<proteinExistence type="inferred from homology"/>
<evidence type="ECO:0000256" key="11">
    <source>
        <dbReference type="RuleBase" id="RU363063"/>
    </source>
</evidence>
<comment type="similarity">
    <text evidence="2 11">Belongs to the glycosyltransferase 31 family.</text>
</comment>
<dbReference type="AlphaFoldDB" id="A0AAN9BBD0"/>
<evidence type="ECO:0000256" key="13">
    <source>
        <dbReference type="SAM" id="SignalP"/>
    </source>
</evidence>
<evidence type="ECO:0000256" key="1">
    <source>
        <dbReference type="ARBA" id="ARBA00004323"/>
    </source>
</evidence>
<keyword evidence="6" id="KW-0735">Signal-anchor</keyword>
<dbReference type="GO" id="GO:0006493">
    <property type="term" value="P:protein O-linked glycosylation"/>
    <property type="evidence" value="ECO:0007669"/>
    <property type="project" value="TreeGrafter"/>
</dbReference>
<feature type="compositionally biased region" description="Low complexity" evidence="12">
    <location>
        <begin position="127"/>
        <end position="138"/>
    </location>
</feature>
<dbReference type="Gene3D" id="3.90.550.50">
    <property type="match status" value="1"/>
</dbReference>
<feature type="region of interest" description="Disordered" evidence="12">
    <location>
        <begin position="125"/>
        <end position="171"/>
    </location>
</feature>
<dbReference type="FunFam" id="3.90.550.50:FF:000001">
    <property type="entry name" value="Hexosyltransferase"/>
    <property type="match status" value="1"/>
</dbReference>
<keyword evidence="5" id="KW-0812">Transmembrane</keyword>
<dbReference type="Proteomes" id="UP001374579">
    <property type="component" value="Unassembled WGS sequence"/>
</dbReference>
<evidence type="ECO:0000313" key="15">
    <source>
        <dbReference type="Proteomes" id="UP001374579"/>
    </source>
</evidence>
<dbReference type="PANTHER" id="PTHR11214">
    <property type="entry name" value="BETA-1,3-N-ACETYLGLUCOSAMINYLTRANSFERASE"/>
    <property type="match status" value="1"/>
</dbReference>
<evidence type="ECO:0000256" key="7">
    <source>
        <dbReference type="ARBA" id="ARBA00022989"/>
    </source>
</evidence>
<name>A0AAN9BBD0_9CAEN</name>
<keyword evidence="8 11" id="KW-0333">Golgi apparatus</keyword>
<evidence type="ECO:0000256" key="4">
    <source>
        <dbReference type="ARBA" id="ARBA00022679"/>
    </source>
</evidence>
<accession>A0AAN9BBD0</accession>
<keyword evidence="9" id="KW-0472">Membrane</keyword>
<dbReference type="EC" id="2.4.1.-" evidence="11"/>
<evidence type="ECO:0000256" key="12">
    <source>
        <dbReference type="SAM" id="MobiDB-lite"/>
    </source>
</evidence>
<evidence type="ECO:0000256" key="8">
    <source>
        <dbReference type="ARBA" id="ARBA00023034"/>
    </source>
</evidence>
<comment type="caution">
    <text evidence="14">The sequence shown here is derived from an EMBL/GenBank/DDBJ whole genome shotgun (WGS) entry which is preliminary data.</text>
</comment>
<evidence type="ECO:0000313" key="14">
    <source>
        <dbReference type="EMBL" id="KAK7101484.1"/>
    </source>
</evidence>
<dbReference type="GO" id="GO:0016758">
    <property type="term" value="F:hexosyltransferase activity"/>
    <property type="evidence" value="ECO:0007669"/>
    <property type="project" value="InterPro"/>
</dbReference>
<feature type="compositionally biased region" description="Polar residues" evidence="12">
    <location>
        <begin position="139"/>
        <end position="156"/>
    </location>
</feature>
<keyword evidence="10" id="KW-0325">Glycoprotein</keyword>
<gene>
    <name evidence="14" type="ORF">V1264_019863</name>
</gene>
<keyword evidence="4" id="KW-0808">Transferase</keyword>
<evidence type="ECO:0000256" key="10">
    <source>
        <dbReference type="ARBA" id="ARBA00023180"/>
    </source>
</evidence>
<sequence length="465" mass="52193">MFPRLPRILRFGLVALSLSLSLLLLLRAGGPAPPRMEPPGEAEGKGGFRGYPRRLPSPAFQGPMSPSADRSRHRFLTTSRHKVTVTRPLGLTTAGRSVLQEKDIVNPHPFKYLLNPGEAVCRTSVKSQGWSRSQGQGQHTSSVGPGHTNSTLGQTQSRHDTKLGQSHSGQGQGYSQSHVWLLVYVHSAPANLKKRQSIRETWGSRSSLREHNASLVFILGSVPDPKLLQLLLMENERYGDIVQEDFLDSYRNLTYKAIAGLKWAATFCSKATYILKTDDDILVNLPQVVKHLQTVVTPQYGHDRLILCNQWQRMKIIRDKKSKWYIPEGDFPGDYFPPYCSGSAFVLSGDMAQLMYEASLVTRFFWVDDYYITGALIKHLDVKHRKLNQAYSLNPSVAEGKFRNDTKHELFFFHLHKLRVLYGLWQNMTSPGTPRTRSPLLRGIPARAGSVTPDNSVLRSVPPVA</sequence>
<evidence type="ECO:0000256" key="2">
    <source>
        <dbReference type="ARBA" id="ARBA00008661"/>
    </source>
</evidence>
<feature type="region of interest" description="Disordered" evidence="12">
    <location>
        <begin position="445"/>
        <end position="465"/>
    </location>
</feature>
<keyword evidence="15" id="KW-1185">Reference proteome</keyword>
<dbReference type="Pfam" id="PF01762">
    <property type="entry name" value="Galactosyl_T"/>
    <property type="match status" value="1"/>
</dbReference>
<feature type="signal peptide" evidence="13">
    <location>
        <begin position="1"/>
        <end position="28"/>
    </location>
</feature>
<evidence type="ECO:0000256" key="3">
    <source>
        <dbReference type="ARBA" id="ARBA00022676"/>
    </source>
</evidence>